<organism evidence="2 3">
    <name type="scientific">Mycena sanguinolenta</name>
    <dbReference type="NCBI Taxonomy" id="230812"/>
    <lineage>
        <taxon>Eukaryota</taxon>
        <taxon>Fungi</taxon>
        <taxon>Dikarya</taxon>
        <taxon>Basidiomycota</taxon>
        <taxon>Agaricomycotina</taxon>
        <taxon>Agaricomycetes</taxon>
        <taxon>Agaricomycetidae</taxon>
        <taxon>Agaricales</taxon>
        <taxon>Marasmiineae</taxon>
        <taxon>Mycenaceae</taxon>
        <taxon>Mycena</taxon>
    </lineage>
</organism>
<dbReference type="AlphaFoldDB" id="A0A8H7CGX1"/>
<dbReference type="EMBL" id="JACAZH010000039">
    <property type="protein sequence ID" value="KAF7335921.1"/>
    <property type="molecule type" value="Genomic_DNA"/>
</dbReference>
<evidence type="ECO:0000313" key="3">
    <source>
        <dbReference type="Proteomes" id="UP000623467"/>
    </source>
</evidence>
<comment type="caution">
    <text evidence="2">The sequence shown here is derived from an EMBL/GenBank/DDBJ whole genome shotgun (WGS) entry which is preliminary data.</text>
</comment>
<sequence>MSGSDTTSTDEAFYIPPHEACDVSASPPGDLAHDDDCETRWSWYHARHHAHCLRNRVVLSVPAPHDETPRDARSPRTLQRTKTTQAKAGRTHLAETQSPVHTSHCQITRPAPRGALVRRRDAIDMRGRGQGAFFLLLILLFLRTRSTVVVCRSALGWRRCLSLFLWRVQSPFGGSRAWGKQKSCGGQGFALRRRLASVSRRPFI</sequence>
<evidence type="ECO:0000313" key="2">
    <source>
        <dbReference type="EMBL" id="KAF7335921.1"/>
    </source>
</evidence>
<proteinExistence type="predicted"/>
<accession>A0A8H7CGX1</accession>
<dbReference type="Proteomes" id="UP000623467">
    <property type="component" value="Unassembled WGS sequence"/>
</dbReference>
<feature type="compositionally biased region" description="Basic and acidic residues" evidence="1">
    <location>
        <begin position="64"/>
        <end position="74"/>
    </location>
</feature>
<feature type="compositionally biased region" description="Polar residues" evidence="1">
    <location>
        <begin position="76"/>
        <end position="86"/>
    </location>
</feature>
<name>A0A8H7CGX1_9AGAR</name>
<keyword evidence="3" id="KW-1185">Reference proteome</keyword>
<protein>
    <submittedName>
        <fullName evidence="2">Uncharacterized protein</fullName>
    </submittedName>
</protein>
<reference evidence="2" key="1">
    <citation type="submission" date="2020-05" db="EMBL/GenBank/DDBJ databases">
        <title>Mycena genomes resolve the evolution of fungal bioluminescence.</title>
        <authorList>
            <person name="Tsai I.J."/>
        </authorList>
    </citation>
    <scope>NUCLEOTIDE SEQUENCE</scope>
    <source>
        <strain evidence="2">160909Yilan</strain>
    </source>
</reference>
<evidence type="ECO:0000256" key="1">
    <source>
        <dbReference type="SAM" id="MobiDB-lite"/>
    </source>
</evidence>
<feature type="region of interest" description="Disordered" evidence="1">
    <location>
        <begin position="63"/>
        <end position="101"/>
    </location>
</feature>
<gene>
    <name evidence="2" type="ORF">MSAN_02329500</name>
</gene>